<dbReference type="EMBL" id="JAYFUL010000005">
    <property type="protein sequence ID" value="MEA5257095.1"/>
    <property type="molecule type" value="Genomic_DNA"/>
</dbReference>
<sequence length="135" mass="15671">MKKLFSKYGYDYLGILGSGICLVHCLATPLIMLVQAYYKTEVSISSHEGIRYWDYIFLITCFVAVFFTTKESTSQKISSSFWLFFFFFAIAILFEDDFKYINLLGYFASVGLIITHIINIRNCRRCQTKNSPLQC</sequence>
<comment type="caution">
    <text evidence="2">The sequence shown here is derived from an EMBL/GenBank/DDBJ whole genome shotgun (WGS) entry which is preliminary data.</text>
</comment>
<dbReference type="Pfam" id="PF03203">
    <property type="entry name" value="MerC"/>
    <property type="match status" value="1"/>
</dbReference>
<evidence type="ECO:0000313" key="2">
    <source>
        <dbReference type="EMBL" id="MEA5257095.1"/>
    </source>
</evidence>
<proteinExistence type="predicted"/>
<keyword evidence="3" id="KW-1185">Reference proteome</keyword>
<keyword evidence="1" id="KW-0472">Membrane</keyword>
<keyword evidence="1" id="KW-1133">Transmembrane helix</keyword>
<reference evidence="2 3" key="1">
    <citation type="submission" date="2023-12" db="EMBL/GenBank/DDBJ databases">
        <title>Novel species of the genus Arcicella isolated from rivers.</title>
        <authorList>
            <person name="Lu H."/>
        </authorList>
    </citation>
    <scope>NUCLEOTIDE SEQUENCE [LARGE SCALE GENOMIC DNA]</scope>
    <source>
        <strain evidence="2 3">LMG 21963</strain>
    </source>
</reference>
<name>A0ABU5QJY6_9BACT</name>
<feature type="transmembrane region" description="Helical" evidence="1">
    <location>
        <begin position="50"/>
        <end position="68"/>
    </location>
</feature>
<evidence type="ECO:0000313" key="3">
    <source>
        <dbReference type="Proteomes" id="UP001304671"/>
    </source>
</evidence>
<dbReference type="RefSeq" id="WP_323247226.1">
    <property type="nucleotide sequence ID" value="NZ_JAYFUL010000005.1"/>
</dbReference>
<dbReference type="InterPro" id="IPR004891">
    <property type="entry name" value="Mercury-R_MerC"/>
</dbReference>
<evidence type="ECO:0000256" key="1">
    <source>
        <dbReference type="SAM" id="Phobius"/>
    </source>
</evidence>
<accession>A0ABU5QJY6</accession>
<feature type="transmembrane region" description="Helical" evidence="1">
    <location>
        <begin position="100"/>
        <end position="120"/>
    </location>
</feature>
<protein>
    <submittedName>
        <fullName evidence="2">MerC domain-containing protein</fullName>
    </submittedName>
</protein>
<organism evidence="2 3">
    <name type="scientific">Arcicella aquatica</name>
    <dbReference type="NCBI Taxonomy" id="217141"/>
    <lineage>
        <taxon>Bacteria</taxon>
        <taxon>Pseudomonadati</taxon>
        <taxon>Bacteroidota</taxon>
        <taxon>Cytophagia</taxon>
        <taxon>Cytophagales</taxon>
        <taxon>Flectobacillaceae</taxon>
        <taxon>Arcicella</taxon>
    </lineage>
</organism>
<feature type="transmembrane region" description="Helical" evidence="1">
    <location>
        <begin position="12"/>
        <end position="38"/>
    </location>
</feature>
<gene>
    <name evidence="2" type="ORF">VB264_04805</name>
</gene>
<dbReference type="Proteomes" id="UP001304671">
    <property type="component" value="Unassembled WGS sequence"/>
</dbReference>
<keyword evidence="1" id="KW-0812">Transmembrane</keyword>
<feature type="transmembrane region" description="Helical" evidence="1">
    <location>
        <begin position="77"/>
        <end position="94"/>
    </location>
</feature>